<dbReference type="RefSeq" id="WP_247030885.1">
    <property type="nucleotide sequence ID" value="NZ_JALKCH010000017.1"/>
</dbReference>
<feature type="region of interest" description="Disordered" evidence="1">
    <location>
        <begin position="95"/>
        <end position="130"/>
    </location>
</feature>
<dbReference type="Proteomes" id="UP001203284">
    <property type="component" value="Unassembled WGS sequence"/>
</dbReference>
<sequence>MRTDSASIPGGALDVQASALPALVERAASALLTAKSSAEVLEARDLAGLAYDAAKRAARLSKAKDAHDSLIAAAHRAQADALDIEAQAKRRLADEYDAAQERGEVAGRGGERSGREHSPTAPTASDIGLTRKAIHEARQVRDAEAADPGIVRRALDERLERGEEPTRAYMRGVVTDAMGRLRPSSPSRANPVYVAPSAAPFPAQTSRQPTEREKQIARDNANGFISSALWEIERQLAELPTPAECIERFPTHHHHTLSSATLRAWSAWFAEAADAWNLTVEGGSSAVRIVASDDISNVLFPDFGEPDDENVSSGMWSEVDAVNAFAGHIDAMAMLPRFSTGKYWEIEGRTGSNGTDAIRDLSKIIKVMRALLAAYEKEAAQ</sequence>
<evidence type="ECO:0000313" key="2">
    <source>
        <dbReference type="EMBL" id="MCK0198982.1"/>
    </source>
</evidence>
<keyword evidence="3" id="KW-1185">Reference proteome</keyword>
<protein>
    <submittedName>
        <fullName evidence="2">Uncharacterized protein</fullName>
    </submittedName>
</protein>
<evidence type="ECO:0000313" key="3">
    <source>
        <dbReference type="Proteomes" id="UP001203284"/>
    </source>
</evidence>
<evidence type="ECO:0000256" key="1">
    <source>
        <dbReference type="SAM" id="MobiDB-lite"/>
    </source>
</evidence>
<gene>
    <name evidence="2" type="ORF">MWN34_18955</name>
</gene>
<comment type="caution">
    <text evidence="2">The sequence shown here is derived from an EMBL/GenBank/DDBJ whole genome shotgun (WGS) entry which is preliminary data.</text>
</comment>
<organism evidence="2 3">
    <name type="scientific">Ancylobacter crimeensis</name>
    <dbReference type="NCBI Taxonomy" id="2579147"/>
    <lineage>
        <taxon>Bacteria</taxon>
        <taxon>Pseudomonadati</taxon>
        <taxon>Pseudomonadota</taxon>
        <taxon>Alphaproteobacteria</taxon>
        <taxon>Hyphomicrobiales</taxon>
        <taxon>Xanthobacteraceae</taxon>
        <taxon>Ancylobacter</taxon>
    </lineage>
</organism>
<proteinExistence type="predicted"/>
<dbReference type="EMBL" id="JALKCH010000017">
    <property type="protein sequence ID" value="MCK0198982.1"/>
    <property type="molecule type" value="Genomic_DNA"/>
</dbReference>
<name>A0ABT0DGA0_9HYPH</name>
<accession>A0ABT0DGA0</accession>
<feature type="compositionally biased region" description="Basic and acidic residues" evidence="1">
    <location>
        <begin position="95"/>
        <end position="118"/>
    </location>
</feature>
<reference evidence="2 3" key="1">
    <citation type="submission" date="2022-04" db="EMBL/GenBank/DDBJ databases">
        <authorList>
            <person name="Grouzdev D.S."/>
            <person name="Pantiukh K.S."/>
            <person name="Krutkina M.S."/>
        </authorList>
    </citation>
    <scope>NUCLEOTIDE SEQUENCE [LARGE SCALE GENOMIC DNA]</scope>
    <source>
        <strain evidence="2 3">6x-1</strain>
    </source>
</reference>